<dbReference type="InterPro" id="IPR028037">
    <property type="entry name" value="Antitoxin_Rv0909/MT0933"/>
</dbReference>
<feature type="compositionally biased region" description="Basic and acidic residues" evidence="1">
    <location>
        <begin position="32"/>
        <end position="42"/>
    </location>
</feature>
<dbReference type="Pfam" id="PF14013">
    <property type="entry name" value="MT0933_antitox"/>
    <property type="match status" value="1"/>
</dbReference>
<accession>A0ABW2T1C8</accession>
<reference evidence="3" key="1">
    <citation type="journal article" date="2019" name="Int. J. Syst. Evol. Microbiol.">
        <title>The Global Catalogue of Microorganisms (GCM) 10K type strain sequencing project: providing services to taxonomists for standard genome sequencing and annotation.</title>
        <authorList>
            <consortium name="The Broad Institute Genomics Platform"/>
            <consortium name="The Broad Institute Genome Sequencing Center for Infectious Disease"/>
            <person name="Wu L."/>
            <person name="Ma J."/>
        </authorList>
    </citation>
    <scope>NUCLEOTIDE SEQUENCE [LARGE SCALE GENOMIC DNA]</scope>
    <source>
        <strain evidence="3">JCM 10083</strain>
    </source>
</reference>
<dbReference type="Proteomes" id="UP001596514">
    <property type="component" value="Unassembled WGS sequence"/>
</dbReference>
<organism evidence="2 3">
    <name type="scientific">Streptosporangium amethystogenes subsp. fukuiense</name>
    <dbReference type="NCBI Taxonomy" id="698418"/>
    <lineage>
        <taxon>Bacteria</taxon>
        <taxon>Bacillati</taxon>
        <taxon>Actinomycetota</taxon>
        <taxon>Actinomycetes</taxon>
        <taxon>Streptosporangiales</taxon>
        <taxon>Streptosporangiaceae</taxon>
        <taxon>Streptosporangium</taxon>
    </lineage>
</organism>
<sequence length="91" mass="9661">MSIFDKVKNMLGGDAKTEELVKKGIDKAEQIAREKTGGKHDQQISTAAQKAREMADKIDNQPGTTPGTDQGGAVPDPGQSGRPDTPPRYGP</sequence>
<keyword evidence="3" id="KW-1185">Reference proteome</keyword>
<evidence type="ECO:0000256" key="1">
    <source>
        <dbReference type="SAM" id="MobiDB-lite"/>
    </source>
</evidence>
<feature type="compositionally biased region" description="Low complexity" evidence="1">
    <location>
        <begin position="61"/>
        <end position="72"/>
    </location>
</feature>
<feature type="region of interest" description="Disordered" evidence="1">
    <location>
        <begin position="32"/>
        <end position="91"/>
    </location>
</feature>
<feature type="compositionally biased region" description="Basic and acidic residues" evidence="1">
    <location>
        <begin position="50"/>
        <end position="59"/>
    </location>
</feature>
<dbReference type="RefSeq" id="WP_343979966.1">
    <property type="nucleotide sequence ID" value="NZ_BAAAGK010000188.1"/>
</dbReference>
<proteinExistence type="predicted"/>
<comment type="caution">
    <text evidence="2">The sequence shown here is derived from an EMBL/GenBank/DDBJ whole genome shotgun (WGS) entry which is preliminary data.</text>
</comment>
<name>A0ABW2T1C8_9ACTN</name>
<evidence type="ECO:0000313" key="2">
    <source>
        <dbReference type="EMBL" id="MFC7602445.1"/>
    </source>
</evidence>
<protein>
    <submittedName>
        <fullName evidence="2">Antitoxin</fullName>
    </submittedName>
</protein>
<gene>
    <name evidence="2" type="ORF">ACFQVD_20290</name>
</gene>
<evidence type="ECO:0000313" key="3">
    <source>
        <dbReference type="Proteomes" id="UP001596514"/>
    </source>
</evidence>
<dbReference type="EMBL" id="JBHTEE010000001">
    <property type="protein sequence ID" value="MFC7602445.1"/>
    <property type="molecule type" value="Genomic_DNA"/>
</dbReference>